<feature type="compositionally biased region" description="Low complexity" evidence="1">
    <location>
        <begin position="22"/>
        <end position="32"/>
    </location>
</feature>
<dbReference type="OrthoDB" id="52307at2759"/>
<protein>
    <submittedName>
        <fullName evidence="3">Transcriptional regulator</fullName>
    </submittedName>
</protein>
<proteinExistence type="predicted"/>
<dbReference type="InterPro" id="IPR041664">
    <property type="entry name" value="AAA_16"/>
</dbReference>
<feature type="domain" description="Orc1-like AAA ATPase" evidence="2">
    <location>
        <begin position="88"/>
        <end position="333"/>
    </location>
</feature>
<dbReference type="EMBL" id="CAICTM010000182">
    <property type="protein sequence ID" value="CAB9504028.1"/>
    <property type="molecule type" value="Genomic_DNA"/>
</dbReference>
<comment type="caution">
    <text evidence="3">The sequence shown here is derived from an EMBL/GenBank/DDBJ whole genome shotgun (WGS) entry which is preliminary data.</text>
</comment>
<dbReference type="InterPro" id="IPR027417">
    <property type="entry name" value="P-loop_NTPase"/>
</dbReference>
<gene>
    <name evidence="3" type="ORF">SEMRO_183_G079760.1</name>
</gene>
<dbReference type="AlphaFoldDB" id="A0A9N8HBH9"/>
<feature type="compositionally biased region" description="Polar residues" evidence="1">
    <location>
        <begin position="33"/>
        <end position="45"/>
    </location>
</feature>
<evidence type="ECO:0000259" key="2">
    <source>
        <dbReference type="Pfam" id="PF13191"/>
    </source>
</evidence>
<dbReference type="PANTHER" id="PTHR43642">
    <property type="entry name" value="HYBRID SIGNAL TRANSDUCTION HISTIDINE KINASE G"/>
    <property type="match status" value="1"/>
</dbReference>
<feature type="region of interest" description="Disordered" evidence="1">
    <location>
        <begin position="22"/>
        <end position="60"/>
    </location>
</feature>
<dbReference type="InterPro" id="IPR053159">
    <property type="entry name" value="Hybrid_Histidine_Kinase"/>
</dbReference>
<evidence type="ECO:0000313" key="3">
    <source>
        <dbReference type="EMBL" id="CAB9504028.1"/>
    </source>
</evidence>
<organism evidence="3 4">
    <name type="scientific">Seminavis robusta</name>
    <dbReference type="NCBI Taxonomy" id="568900"/>
    <lineage>
        <taxon>Eukaryota</taxon>
        <taxon>Sar</taxon>
        <taxon>Stramenopiles</taxon>
        <taxon>Ochrophyta</taxon>
        <taxon>Bacillariophyta</taxon>
        <taxon>Bacillariophyceae</taxon>
        <taxon>Bacillariophycidae</taxon>
        <taxon>Naviculales</taxon>
        <taxon>Naviculaceae</taxon>
        <taxon>Seminavis</taxon>
    </lineage>
</organism>
<feature type="compositionally biased region" description="Basic and acidic residues" evidence="1">
    <location>
        <begin position="48"/>
        <end position="60"/>
    </location>
</feature>
<name>A0A9N8HBH9_9STRA</name>
<reference evidence="3" key="1">
    <citation type="submission" date="2020-06" db="EMBL/GenBank/DDBJ databases">
        <authorList>
            <consortium name="Plant Systems Biology data submission"/>
        </authorList>
    </citation>
    <scope>NUCLEOTIDE SEQUENCE</scope>
    <source>
        <strain evidence="3">D6</strain>
    </source>
</reference>
<sequence>MAATATATATVTAVQVLSRSSNANSNASLSGSTHAGTHTGRSTSIGRDGGDVDRGLILKPRSSFEQRTSDRLKEMDLALCTLRFADLPLYGRDTQLDTLQRLAKSLTKQTFTRGLLTINGLSGSGKTALAVNLETMATGLSLGLFPAYKCELGNTNEDPFACIEHVIDALCQQILQLPLRQGQPLLHSTGTSTASTISISSTGTGTGSSSTSNSGTGTCNKVFLQDITDTLAKELDKTEKEALMAAIPAFADILSIATVTATATASSEQPQEPQASNKDATSYKEEASKMHYVFRHFIRIVATHCPITILIDDCQWADAASFQWIKALLTETTDTCNDVDVGTVLVVLCYRTNEVNQQHELSKMLCDLKQNDSDINNNSDNQAFLLEELAVGNLTVQDVNSLLSALISCSDLNETLELAKIVHEKTLGNAFFVVQFIMRLRDDQHLSFSLGLMKWVWSDANEIKTNYQSTDNVGDLMKGKLQDNATALSVLPVAACLGSMFPTAAVVDVIERLREHQQMTDQDEDANDTLDAATSIRECCEEGFLEPVPGSPDNTRFVHDQIQQAALLFANQELKIAIGNVLLDLYAGRQEELGYMIHAALPLVNLQTTAPSDPKRLQIIQMNASAGRRALECSAFEQAVLHLKTAVSLLIDSHWAKNEELSAEIFTMAAAADFCTGDLERVQTHADQVLGRPYVPLLDKVDICHTMMDVYESTFNSNKGVLLGSKILKDLGRRFPKRKLGITTKTLSGLLNAKLQLKKKLSKEALSKKPITTDRKTLATMRMLDKFASAVYHAKPELLPLVLLESTKCSETLGLNAYSAAAYPFVGLIFAGVFEDFETAKVCGEAGVMIMRRCDFPRINSRCIMLAYGLCIHWSTPLKDCLNTLREGYETGMKTGTLTADGAFGAIHFYLSFCFWSGLDLKTLHADYSTYIRQMDECGAAKAALMTKPNRHIITRLRGLPDEMNEEEVVSFSREKKDPVVECFLRWAQIWLACYLGHHREAAELSLEWIPKIVKLLAAHNIVLESIFVSALSSMAVIRETGGNKKLRKHATFCRKKMKSWVSKGNPNCVAHESLLEAEHRAMQKDRALAVRSFEVAVLLAGRRGLTHLQALSNERFAIYLNEVGELEDAKYRFGQAQFLYSDWGATVKANEMRVMKESME</sequence>
<evidence type="ECO:0000256" key="1">
    <source>
        <dbReference type="SAM" id="MobiDB-lite"/>
    </source>
</evidence>
<feature type="region of interest" description="Disordered" evidence="1">
    <location>
        <begin position="190"/>
        <end position="215"/>
    </location>
</feature>
<evidence type="ECO:0000313" key="4">
    <source>
        <dbReference type="Proteomes" id="UP001153069"/>
    </source>
</evidence>
<dbReference type="PANTHER" id="PTHR43642:SF1">
    <property type="entry name" value="HYBRID SIGNAL TRANSDUCTION HISTIDINE KINASE G"/>
    <property type="match status" value="1"/>
</dbReference>
<dbReference type="Proteomes" id="UP001153069">
    <property type="component" value="Unassembled WGS sequence"/>
</dbReference>
<dbReference type="Pfam" id="PF13191">
    <property type="entry name" value="AAA_16"/>
    <property type="match status" value="1"/>
</dbReference>
<dbReference type="SUPFAM" id="SSF52540">
    <property type="entry name" value="P-loop containing nucleoside triphosphate hydrolases"/>
    <property type="match status" value="1"/>
</dbReference>
<accession>A0A9N8HBH9</accession>
<keyword evidence="4" id="KW-1185">Reference proteome</keyword>